<feature type="transmembrane region" description="Helical" evidence="1">
    <location>
        <begin position="184"/>
        <end position="203"/>
    </location>
</feature>
<dbReference type="Proteomes" id="UP000183685">
    <property type="component" value="Unassembled WGS sequence"/>
</dbReference>
<feature type="transmembrane region" description="Helical" evidence="1">
    <location>
        <begin position="93"/>
        <end position="114"/>
    </location>
</feature>
<accession>A0A1G7BCV1</accession>
<dbReference type="OrthoDB" id="648493at2"/>
<proteinExistence type="predicted"/>
<protein>
    <submittedName>
        <fullName evidence="2">Uncharacterized protein</fullName>
    </submittedName>
</protein>
<evidence type="ECO:0000256" key="1">
    <source>
        <dbReference type="SAM" id="Phobius"/>
    </source>
</evidence>
<dbReference type="AlphaFoldDB" id="A0A1G7BCV1"/>
<organism evidence="2 3">
    <name type="scientific">Kordiimonas lacus</name>
    <dbReference type="NCBI Taxonomy" id="637679"/>
    <lineage>
        <taxon>Bacteria</taxon>
        <taxon>Pseudomonadati</taxon>
        <taxon>Pseudomonadota</taxon>
        <taxon>Alphaproteobacteria</taxon>
        <taxon>Kordiimonadales</taxon>
        <taxon>Kordiimonadaceae</taxon>
        <taxon>Kordiimonas</taxon>
    </lineage>
</organism>
<name>A0A1G7BCV1_9PROT</name>
<evidence type="ECO:0000313" key="3">
    <source>
        <dbReference type="Proteomes" id="UP000183685"/>
    </source>
</evidence>
<feature type="transmembrane region" description="Helical" evidence="1">
    <location>
        <begin position="55"/>
        <end position="72"/>
    </location>
</feature>
<dbReference type="EMBL" id="FNAK01000005">
    <property type="protein sequence ID" value="SDE24630.1"/>
    <property type="molecule type" value="Genomic_DNA"/>
</dbReference>
<sequence length="247" mass="27530">MAQTVVTGLGSLKGMQALHRTRFLIVILYLSGIVVAGFSPYFLSLASFKAPEAHWLIHIHAACFVGWLLLLFEQARRMYVRDYRGHLRLGALGIRYGFAMLALGLVVAFSVPVMRYQAGDRTLDQAAEFLLFTVGDMVLFGLLFFAAAKTRNRPALHKRFMLMAATALTFAASVRLMSPFQIPGLFLAFWLSPILLMMLLDTIKSSKHHMVYGAGIVLMLLLYARVFVAGSELWLPTGRAIIQLLAF</sequence>
<feature type="transmembrane region" description="Helical" evidence="1">
    <location>
        <begin position="23"/>
        <end position="43"/>
    </location>
</feature>
<feature type="transmembrane region" description="Helical" evidence="1">
    <location>
        <begin position="210"/>
        <end position="228"/>
    </location>
</feature>
<evidence type="ECO:0000313" key="2">
    <source>
        <dbReference type="EMBL" id="SDE24630.1"/>
    </source>
</evidence>
<reference evidence="2 3" key="1">
    <citation type="submission" date="2016-10" db="EMBL/GenBank/DDBJ databases">
        <authorList>
            <person name="de Groot N.N."/>
        </authorList>
    </citation>
    <scope>NUCLEOTIDE SEQUENCE [LARGE SCALE GENOMIC DNA]</scope>
    <source>
        <strain evidence="2 3">CGMCC 1.9109</strain>
    </source>
</reference>
<keyword evidence="1" id="KW-0472">Membrane</keyword>
<feature type="transmembrane region" description="Helical" evidence="1">
    <location>
        <begin position="160"/>
        <end position="178"/>
    </location>
</feature>
<keyword evidence="1" id="KW-1133">Transmembrane helix</keyword>
<feature type="transmembrane region" description="Helical" evidence="1">
    <location>
        <begin position="126"/>
        <end position="148"/>
    </location>
</feature>
<keyword evidence="3" id="KW-1185">Reference proteome</keyword>
<gene>
    <name evidence="2" type="ORF">SAMN04488071_2453</name>
</gene>
<keyword evidence="1" id="KW-0812">Transmembrane</keyword>
<dbReference type="RefSeq" id="WP_139167616.1">
    <property type="nucleotide sequence ID" value="NZ_FNAK01000005.1"/>
</dbReference>